<evidence type="ECO:0000256" key="6">
    <source>
        <dbReference type="ARBA" id="ARBA00022679"/>
    </source>
</evidence>
<evidence type="ECO:0000313" key="15">
    <source>
        <dbReference type="Proteomes" id="UP001295444"/>
    </source>
</evidence>
<dbReference type="Pfam" id="PF07757">
    <property type="entry name" value="AdoMet_MTase"/>
    <property type="match status" value="1"/>
</dbReference>
<dbReference type="PANTHER" id="PTHR21210:SF0">
    <property type="entry name" value="TRNA (URACIL-O(2)-)-METHYLTRANSFERASE-RELATED"/>
    <property type="match status" value="1"/>
</dbReference>
<dbReference type="Gene3D" id="4.10.1000.10">
    <property type="entry name" value="Zinc finger, CCCH-type"/>
    <property type="match status" value="1"/>
</dbReference>
<keyword evidence="10" id="KW-0863">Zinc-finger</keyword>
<keyword evidence="6 11" id="KW-0808">Transferase</keyword>
<reference evidence="14" key="1">
    <citation type="submission" date="2022-03" db="EMBL/GenBank/DDBJ databases">
        <authorList>
            <person name="Alioto T."/>
            <person name="Alioto T."/>
            <person name="Gomez Garrido J."/>
        </authorList>
    </citation>
    <scope>NUCLEOTIDE SEQUENCE</scope>
</reference>
<dbReference type="SUPFAM" id="SSF53335">
    <property type="entry name" value="S-adenosyl-L-methionine-dependent methyltransferases"/>
    <property type="match status" value="1"/>
</dbReference>
<evidence type="ECO:0000256" key="4">
    <source>
        <dbReference type="ARBA" id="ARBA00022490"/>
    </source>
</evidence>
<keyword evidence="4 11" id="KW-0963">Cytoplasm</keyword>
<dbReference type="AlphaFoldDB" id="A0AAD1WD25"/>
<keyword evidence="10" id="KW-0479">Metal-binding</keyword>
<dbReference type="Proteomes" id="UP001295444">
    <property type="component" value="Chromosome 06"/>
</dbReference>
<evidence type="ECO:0000256" key="12">
    <source>
        <dbReference type="SAM" id="MobiDB-lite"/>
    </source>
</evidence>
<proteinExistence type="inferred from homology"/>
<keyword evidence="10" id="KW-0862">Zinc</keyword>
<dbReference type="PROSITE" id="PS50103">
    <property type="entry name" value="ZF_C3H1"/>
    <property type="match status" value="1"/>
</dbReference>
<comment type="function">
    <text evidence="1">Probable adenosyl-L-methionine (AdoMet)-dependent tRNA (uracil-O(2)-)-methyltransferase.</text>
</comment>
<gene>
    <name evidence="14" type="ORF">PECUL_23A014416</name>
</gene>
<dbReference type="EMBL" id="OW240917">
    <property type="protein sequence ID" value="CAH2299730.1"/>
    <property type="molecule type" value="Genomic_DNA"/>
</dbReference>
<dbReference type="GO" id="GO:0008270">
    <property type="term" value="F:zinc ion binding"/>
    <property type="evidence" value="ECO:0007669"/>
    <property type="project" value="UniProtKB-KW"/>
</dbReference>
<dbReference type="GO" id="GO:0005737">
    <property type="term" value="C:cytoplasm"/>
    <property type="evidence" value="ECO:0007669"/>
    <property type="project" value="UniProtKB-SubCell"/>
</dbReference>
<keyword evidence="15" id="KW-1185">Reference proteome</keyword>
<organism evidence="14 15">
    <name type="scientific">Pelobates cultripes</name>
    <name type="common">Western spadefoot toad</name>
    <dbReference type="NCBI Taxonomy" id="61616"/>
    <lineage>
        <taxon>Eukaryota</taxon>
        <taxon>Metazoa</taxon>
        <taxon>Chordata</taxon>
        <taxon>Craniata</taxon>
        <taxon>Vertebrata</taxon>
        <taxon>Euteleostomi</taxon>
        <taxon>Amphibia</taxon>
        <taxon>Batrachia</taxon>
        <taxon>Anura</taxon>
        <taxon>Pelobatoidea</taxon>
        <taxon>Pelobatidae</taxon>
        <taxon>Pelobates</taxon>
    </lineage>
</organism>
<dbReference type="InterPro" id="IPR029063">
    <property type="entry name" value="SAM-dependent_MTases_sf"/>
</dbReference>
<feature type="compositionally biased region" description="Basic and acidic residues" evidence="12">
    <location>
        <begin position="482"/>
        <end position="493"/>
    </location>
</feature>
<feature type="region of interest" description="Disordered" evidence="12">
    <location>
        <begin position="482"/>
        <end position="509"/>
    </location>
</feature>
<evidence type="ECO:0000259" key="13">
    <source>
        <dbReference type="PROSITE" id="PS50103"/>
    </source>
</evidence>
<evidence type="ECO:0000256" key="10">
    <source>
        <dbReference type="PROSITE-ProRule" id="PRU00723"/>
    </source>
</evidence>
<comment type="subcellular location">
    <subcellularLocation>
        <location evidence="2 11">Cytoplasm</location>
    </subcellularLocation>
</comment>
<comment type="similarity">
    <text evidence="3 11">Belongs to the TRM44 family.</text>
</comment>
<feature type="zinc finger region" description="C3H1-type" evidence="10">
    <location>
        <begin position="638"/>
        <end position="667"/>
    </location>
</feature>
<comment type="catalytic activity">
    <reaction evidence="9 11">
        <text>uridine(44) in tRNA(Ser) + S-adenosyl-L-methionine = 2'-O-methyluridine(44) in tRNA(Ser) + S-adenosyl-L-homocysteine + H(+)</text>
        <dbReference type="Rhea" id="RHEA:43100"/>
        <dbReference type="Rhea" id="RHEA-COMP:10339"/>
        <dbReference type="Rhea" id="RHEA-COMP:10340"/>
        <dbReference type="ChEBI" id="CHEBI:15378"/>
        <dbReference type="ChEBI" id="CHEBI:57856"/>
        <dbReference type="ChEBI" id="CHEBI:59789"/>
        <dbReference type="ChEBI" id="CHEBI:65315"/>
        <dbReference type="ChEBI" id="CHEBI:74478"/>
        <dbReference type="EC" id="2.1.1.211"/>
    </reaction>
</comment>
<protein>
    <recommendedName>
        <fullName evidence="11">tRNA (uracil-O(2)-)-methyltransferase</fullName>
        <ecNumber evidence="11">2.1.1.211</ecNumber>
    </recommendedName>
</protein>
<feature type="domain" description="C3H1-type" evidence="13">
    <location>
        <begin position="638"/>
        <end position="667"/>
    </location>
</feature>
<dbReference type="EC" id="2.1.1.211" evidence="11"/>
<dbReference type="PANTHER" id="PTHR21210">
    <property type="entry name" value="TRNA (URACIL-O(2)-)-METHYLTRANSFERASE-RELATED"/>
    <property type="match status" value="1"/>
</dbReference>
<evidence type="ECO:0000256" key="1">
    <source>
        <dbReference type="ARBA" id="ARBA00002778"/>
    </source>
</evidence>
<evidence type="ECO:0000256" key="2">
    <source>
        <dbReference type="ARBA" id="ARBA00004496"/>
    </source>
</evidence>
<feature type="region of interest" description="Disordered" evidence="12">
    <location>
        <begin position="52"/>
        <end position="72"/>
    </location>
</feature>
<evidence type="ECO:0000256" key="9">
    <source>
        <dbReference type="ARBA" id="ARBA00047957"/>
    </source>
</evidence>
<evidence type="ECO:0000256" key="8">
    <source>
        <dbReference type="ARBA" id="ARBA00022694"/>
    </source>
</evidence>
<dbReference type="GO" id="GO:0141101">
    <property type="term" value="F:tRNA(Ser) (uridine(44)-2'-O-)-methyltransferase activity"/>
    <property type="evidence" value="ECO:0007669"/>
    <property type="project" value="UniProtKB-EC"/>
</dbReference>
<name>A0AAD1WD25_PELCU</name>
<evidence type="ECO:0000313" key="14">
    <source>
        <dbReference type="EMBL" id="CAH2299730.1"/>
    </source>
</evidence>
<dbReference type="InterPro" id="IPR011671">
    <property type="entry name" value="tRNA_uracil_MeTrfase"/>
</dbReference>
<sequence>MMMGDLLETVCLRDPGCVLPQGFWAAVTVWLEKPHVLNKRLCGSTTQWRWEVSPAVPAESQTGPGEEEEPEGLGGVLGALSGICSPGQDGGMLERIRGYGERGAASGTTITLRTLIPKANPHYPSVHPRREAVIQDIPNRLVTFIPLEEPNYGHFQVKKNNIYQIRLAHVKDDEWSITLSTLCPESWASDGVVYPKICWMRNELLSKLAKWSTEDKKSEFKSTLSLIAVDKYSTLYQRLKEKYKEMVKVWPEVTDPEKFVYEDVAIATYLLILWEEERLQKRLGDKQSFVDLGCGNGLLVHILIREGHRGRGIDVRKRKIWDMYGSETILEECAIKPSDEYLFPDTDWIIGNHSDELTPWIPVIAARSSYSCSYFVLPCCFFNFYGKYNRKSSKKTQYREYLDFVTDVGHHCGFNVEEDCLRIPSTKRVCLIGKSRTYLHSQEAVIDEKRKEYIKTQYCDPLDSSNKPSHCVTEMKDLSGHHDGLTDVADGHESSNSLKDSPEKEHGQWISNFQPRDKVEQIRNCALLPRDFIDKVVLHVATLLLKEEKSENVIETNTPSWNKGGCLLLREVAEDLGKETLQRLKNECGGLQTLLRNSHQVFEVINSKVSIRDWRKEAQTATNKRREETKRTLSPDVLKTRLCWFYVNHPNSCPRTAESCPYAHGMEELRPSSTTQRKKLRQK</sequence>
<evidence type="ECO:0000256" key="5">
    <source>
        <dbReference type="ARBA" id="ARBA00022603"/>
    </source>
</evidence>
<accession>A0AAD1WD25</accession>
<dbReference type="InterPro" id="IPR000571">
    <property type="entry name" value="Znf_CCCH"/>
</dbReference>
<keyword evidence="8 11" id="KW-0819">tRNA processing</keyword>
<comment type="function">
    <text evidence="11">Adenosyl-L-methionine (AdoMet)-dependent tRNA (uracil-O(2)-)-methyltransferase.</text>
</comment>
<dbReference type="GO" id="GO:0030488">
    <property type="term" value="P:tRNA methylation"/>
    <property type="evidence" value="ECO:0007669"/>
    <property type="project" value="UniProtKB-UniRule"/>
</dbReference>
<keyword evidence="5 11" id="KW-0489">Methyltransferase</keyword>
<evidence type="ECO:0000256" key="11">
    <source>
        <dbReference type="RuleBase" id="RU368004"/>
    </source>
</evidence>
<keyword evidence="7 11" id="KW-0949">S-adenosyl-L-methionine</keyword>
<evidence type="ECO:0000256" key="3">
    <source>
        <dbReference type="ARBA" id="ARBA00009056"/>
    </source>
</evidence>
<evidence type="ECO:0000256" key="7">
    <source>
        <dbReference type="ARBA" id="ARBA00022691"/>
    </source>
</evidence>